<organism evidence="7 8">
    <name type="scientific">Rhizopus delemar</name>
    <dbReference type="NCBI Taxonomy" id="936053"/>
    <lineage>
        <taxon>Eukaryota</taxon>
        <taxon>Fungi</taxon>
        <taxon>Fungi incertae sedis</taxon>
        <taxon>Mucoromycota</taxon>
        <taxon>Mucoromycotina</taxon>
        <taxon>Mucoromycetes</taxon>
        <taxon>Mucorales</taxon>
        <taxon>Mucorineae</taxon>
        <taxon>Rhizopodaceae</taxon>
        <taxon>Rhizopus</taxon>
    </lineage>
</organism>
<feature type="transmembrane region" description="Helical" evidence="5">
    <location>
        <begin position="38"/>
        <end position="55"/>
    </location>
</feature>
<dbReference type="InterPro" id="IPR036259">
    <property type="entry name" value="MFS_trans_sf"/>
</dbReference>
<dbReference type="Pfam" id="PF07690">
    <property type="entry name" value="MFS_1"/>
    <property type="match status" value="1"/>
</dbReference>
<protein>
    <recommendedName>
        <fullName evidence="6">Major facilitator superfamily (MFS) profile domain-containing protein</fullName>
    </recommendedName>
</protein>
<dbReference type="Gene3D" id="1.20.1250.20">
    <property type="entry name" value="MFS general substrate transporter like domains"/>
    <property type="match status" value="1"/>
</dbReference>
<evidence type="ECO:0000256" key="1">
    <source>
        <dbReference type="ARBA" id="ARBA00004141"/>
    </source>
</evidence>
<dbReference type="GO" id="GO:0022857">
    <property type="term" value="F:transmembrane transporter activity"/>
    <property type="evidence" value="ECO:0007669"/>
    <property type="project" value="InterPro"/>
</dbReference>
<name>A0A9P6YHQ7_9FUNG</name>
<evidence type="ECO:0000256" key="3">
    <source>
        <dbReference type="ARBA" id="ARBA00022989"/>
    </source>
</evidence>
<dbReference type="PANTHER" id="PTHR23514:SF13">
    <property type="entry name" value="INNER MEMBRANE PROTEIN YBJJ"/>
    <property type="match status" value="1"/>
</dbReference>
<evidence type="ECO:0000256" key="2">
    <source>
        <dbReference type="ARBA" id="ARBA00022692"/>
    </source>
</evidence>
<evidence type="ECO:0000256" key="4">
    <source>
        <dbReference type="ARBA" id="ARBA00023136"/>
    </source>
</evidence>
<comment type="subcellular location">
    <subcellularLocation>
        <location evidence="1">Membrane</location>
        <topology evidence="1">Multi-pass membrane protein</topology>
    </subcellularLocation>
</comment>
<feature type="transmembrane region" description="Helical" evidence="5">
    <location>
        <begin position="163"/>
        <end position="185"/>
    </location>
</feature>
<evidence type="ECO:0000259" key="6">
    <source>
        <dbReference type="PROSITE" id="PS50850"/>
    </source>
</evidence>
<dbReference type="Proteomes" id="UP000740926">
    <property type="component" value="Unassembled WGS sequence"/>
</dbReference>
<reference evidence="7 8" key="1">
    <citation type="journal article" date="2020" name="Microb. Genom.">
        <title>Genetic diversity of clinical and environmental Mucorales isolates obtained from an investigation of mucormycosis cases among solid organ transplant recipients.</title>
        <authorList>
            <person name="Nguyen M.H."/>
            <person name="Kaul D."/>
            <person name="Muto C."/>
            <person name="Cheng S.J."/>
            <person name="Richter R.A."/>
            <person name="Bruno V.M."/>
            <person name="Liu G."/>
            <person name="Beyhan S."/>
            <person name="Sundermann A.J."/>
            <person name="Mounaud S."/>
            <person name="Pasculle A.W."/>
            <person name="Nierman W.C."/>
            <person name="Driscoll E."/>
            <person name="Cumbie R."/>
            <person name="Clancy C.J."/>
            <person name="Dupont C.L."/>
        </authorList>
    </citation>
    <scope>NUCLEOTIDE SEQUENCE [LARGE SCALE GENOMIC DNA]</scope>
    <source>
        <strain evidence="7 8">GL24</strain>
    </source>
</reference>
<dbReference type="PANTHER" id="PTHR23514">
    <property type="entry name" value="BYPASS OF STOP CODON PROTEIN 6"/>
    <property type="match status" value="1"/>
</dbReference>
<keyword evidence="4 5" id="KW-0472">Membrane</keyword>
<keyword evidence="3 5" id="KW-1133">Transmembrane helix</keyword>
<evidence type="ECO:0000256" key="5">
    <source>
        <dbReference type="SAM" id="Phobius"/>
    </source>
</evidence>
<sequence length="219" mass="22662">MIVRFWKHIPEGTGRAGQSPQTAEAADRPANVWNDPRVLLIGLIVFAMALSEGAANDWLPILMVDEHGFSQASGSLIFVAFAAAMTIVRFGGGQLLRRFGRVTVMRLCACLGALGIAFVVFGSHPALAAAAVFLWGIGASLGFPVALSAAGDGGEGAAERVKAVAIIGYVAMLVGPPMLGFLGAAHGLRSAMLLVLALVLVAAVIAPALRTHVTPPPRF</sequence>
<dbReference type="PROSITE" id="PS50850">
    <property type="entry name" value="MFS"/>
    <property type="match status" value="1"/>
</dbReference>
<keyword evidence="8" id="KW-1185">Reference proteome</keyword>
<dbReference type="InterPro" id="IPR020846">
    <property type="entry name" value="MFS_dom"/>
</dbReference>
<accession>A0A9P6YHQ7</accession>
<feature type="transmembrane region" description="Helical" evidence="5">
    <location>
        <begin position="191"/>
        <end position="209"/>
    </location>
</feature>
<dbReference type="InterPro" id="IPR011701">
    <property type="entry name" value="MFS"/>
</dbReference>
<gene>
    <name evidence="7" type="ORF">G6F50_013450</name>
</gene>
<feature type="transmembrane region" description="Helical" evidence="5">
    <location>
        <begin position="75"/>
        <end position="92"/>
    </location>
</feature>
<dbReference type="EMBL" id="JAANIU010005314">
    <property type="protein sequence ID" value="KAG1548426.1"/>
    <property type="molecule type" value="Genomic_DNA"/>
</dbReference>
<dbReference type="GO" id="GO:0016020">
    <property type="term" value="C:membrane"/>
    <property type="evidence" value="ECO:0007669"/>
    <property type="project" value="UniProtKB-SubCell"/>
</dbReference>
<keyword evidence="2 5" id="KW-0812">Transmembrane</keyword>
<proteinExistence type="predicted"/>
<feature type="domain" description="Major facilitator superfamily (MFS) profile" evidence="6">
    <location>
        <begin position="37"/>
        <end position="219"/>
    </location>
</feature>
<evidence type="ECO:0000313" key="7">
    <source>
        <dbReference type="EMBL" id="KAG1548426.1"/>
    </source>
</evidence>
<dbReference type="AlphaFoldDB" id="A0A9P6YHQ7"/>
<feature type="transmembrane region" description="Helical" evidence="5">
    <location>
        <begin position="104"/>
        <end position="121"/>
    </location>
</feature>
<dbReference type="SUPFAM" id="SSF103473">
    <property type="entry name" value="MFS general substrate transporter"/>
    <property type="match status" value="1"/>
</dbReference>
<dbReference type="InterPro" id="IPR051788">
    <property type="entry name" value="MFS_Transporter"/>
</dbReference>
<evidence type="ECO:0000313" key="8">
    <source>
        <dbReference type="Proteomes" id="UP000740926"/>
    </source>
</evidence>
<comment type="caution">
    <text evidence="7">The sequence shown here is derived from an EMBL/GenBank/DDBJ whole genome shotgun (WGS) entry which is preliminary data.</text>
</comment>
<feature type="transmembrane region" description="Helical" evidence="5">
    <location>
        <begin position="127"/>
        <end position="151"/>
    </location>
</feature>